<evidence type="ECO:0000256" key="1">
    <source>
        <dbReference type="ARBA" id="ARBA00023125"/>
    </source>
</evidence>
<proteinExistence type="predicted"/>
<gene>
    <name evidence="4" type="ORF">HNO91_13390</name>
</gene>
<accession>A0A7Y5Z5F8</accession>
<protein>
    <submittedName>
        <fullName evidence="4">TetR/AcrR family transcriptional regulator</fullName>
    </submittedName>
</protein>
<dbReference type="EMBL" id="JABFMR010000009">
    <property type="protein sequence ID" value="NUT87423.1"/>
    <property type="molecule type" value="Genomic_DNA"/>
</dbReference>
<dbReference type="GO" id="GO:0000976">
    <property type="term" value="F:transcription cis-regulatory region binding"/>
    <property type="evidence" value="ECO:0007669"/>
    <property type="project" value="TreeGrafter"/>
</dbReference>
<name>A0A7Y5Z5F8_9PSED</name>
<dbReference type="PROSITE" id="PS50977">
    <property type="entry name" value="HTH_TETR_2"/>
    <property type="match status" value="1"/>
</dbReference>
<dbReference type="InterPro" id="IPR009057">
    <property type="entry name" value="Homeodomain-like_sf"/>
</dbReference>
<sequence length="205" mass="22437">MSSTGEKSQSVPRRRLSRQDRQRQLLDVAWRLVREEGSDALTLARLADQGGVTKPIVYDHFVSRSGLLAALYQDFDVRQTGLMDAALEASEPTLKDRARVIASSYVECVLQQGREIPGVIAALTSSPELENIKREYEAIFLDKCRTVLEPFAGTRTITQASLRAMLGAAEALSNAAAIGEVSADEAKEELFVSIVAMVQRAARTP</sequence>
<dbReference type="Proteomes" id="UP000536720">
    <property type="component" value="Unassembled WGS sequence"/>
</dbReference>
<dbReference type="PRINTS" id="PR00455">
    <property type="entry name" value="HTHTETR"/>
</dbReference>
<organism evidence="4 5">
    <name type="scientific">Pseudomonas corrugata</name>
    <dbReference type="NCBI Taxonomy" id="47879"/>
    <lineage>
        <taxon>Bacteria</taxon>
        <taxon>Pseudomonadati</taxon>
        <taxon>Pseudomonadota</taxon>
        <taxon>Gammaproteobacteria</taxon>
        <taxon>Pseudomonadales</taxon>
        <taxon>Pseudomonadaceae</taxon>
        <taxon>Pseudomonas</taxon>
    </lineage>
</organism>
<dbReference type="SUPFAM" id="SSF46689">
    <property type="entry name" value="Homeodomain-like"/>
    <property type="match status" value="1"/>
</dbReference>
<evidence type="ECO:0000256" key="2">
    <source>
        <dbReference type="PROSITE-ProRule" id="PRU00335"/>
    </source>
</evidence>
<dbReference type="PANTHER" id="PTHR30055:SF223">
    <property type="entry name" value="HTH-TYPE TRANSCRIPTIONAL REGULATOR UIDR"/>
    <property type="match status" value="1"/>
</dbReference>
<keyword evidence="1 2" id="KW-0238">DNA-binding</keyword>
<comment type="caution">
    <text evidence="4">The sequence shown here is derived from an EMBL/GenBank/DDBJ whole genome shotgun (WGS) entry which is preliminary data.</text>
</comment>
<feature type="DNA-binding region" description="H-T-H motif" evidence="2">
    <location>
        <begin position="42"/>
        <end position="61"/>
    </location>
</feature>
<dbReference type="RefSeq" id="WP_175362732.1">
    <property type="nucleotide sequence ID" value="NZ_JABFMO010000005.1"/>
</dbReference>
<reference evidence="4 5" key="1">
    <citation type="journal article" date="2020" name="Front. Plant Sci.">
        <title>Isolation of Rhizosphere Bacteria That Improve Quality and Water Stress Tolerance in Greenhouse Ornamentals.</title>
        <authorList>
            <person name="Nordstedt N.P."/>
            <person name="Jones M.L."/>
        </authorList>
    </citation>
    <scope>NUCLEOTIDE SEQUENCE [LARGE SCALE GENOMIC DNA]</scope>
    <source>
        <strain evidence="4 5">C7D2</strain>
    </source>
</reference>
<evidence type="ECO:0000313" key="4">
    <source>
        <dbReference type="EMBL" id="NUT87423.1"/>
    </source>
</evidence>
<evidence type="ECO:0000313" key="5">
    <source>
        <dbReference type="Proteomes" id="UP000536720"/>
    </source>
</evidence>
<evidence type="ECO:0000259" key="3">
    <source>
        <dbReference type="PROSITE" id="PS50977"/>
    </source>
</evidence>
<dbReference type="Gene3D" id="1.10.357.10">
    <property type="entry name" value="Tetracycline Repressor, domain 2"/>
    <property type="match status" value="1"/>
</dbReference>
<dbReference type="GO" id="GO:0003700">
    <property type="term" value="F:DNA-binding transcription factor activity"/>
    <property type="evidence" value="ECO:0007669"/>
    <property type="project" value="TreeGrafter"/>
</dbReference>
<dbReference type="Pfam" id="PF00440">
    <property type="entry name" value="TetR_N"/>
    <property type="match status" value="1"/>
</dbReference>
<dbReference type="AlphaFoldDB" id="A0A7Y5Z5F8"/>
<dbReference type="InterPro" id="IPR050109">
    <property type="entry name" value="HTH-type_TetR-like_transc_reg"/>
</dbReference>
<feature type="domain" description="HTH tetR-type" evidence="3">
    <location>
        <begin position="19"/>
        <end position="79"/>
    </location>
</feature>
<dbReference type="InterPro" id="IPR001647">
    <property type="entry name" value="HTH_TetR"/>
</dbReference>
<dbReference type="PANTHER" id="PTHR30055">
    <property type="entry name" value="HTH-TYPE TRANSCRIPTIONAL REGULATOR RUTR"/>
    <property type="match status" value="1"/>
</dbReference>